<keyword evidence="3" id="KW-0813">Transport</keyword>
<protein>
    <submittedName>
        <fullName evidence="10">Unplaced genomic scaffold supercont1.13, whole genome shotgun sequence</fullName>
    </submittedName>
</protein>
<evidence type="ECO:0000256" key="4">
    <source>
        <dbReference type="ARBA" id="ARBA00022692"/>
    </source>
</evidence>
<evidence type="ECO:0000313" key="11">
    <source>
        <dbReference type="Proteomes" id="UP000053392"/>
    </source>
</evidence>
<keyword evidence="7" id="KW-0406">Ion transport</keyword>
<gene>
    <name evidence="10" type="ORF">I313_05018</name>
</gene>
<evidence type="ECO:0000256" key="9">
    <source>
        <dbReference type="SAM" id="Phobius"/>
    </source>
</evidence>
<feature type="transmembrane region" description="Helical" evidence="9">
    <location>
        <begin position="36"/>
        <end position="60"/>
    </location>
</feature>
<name>A0A0D0TT59_9TREE</name>
<dbReference type="GO" id="GO:0007035">
    <property type="term" value="P:vacuolar acidification"/>
    <property type="evidence" value="ECO:0007669"/>
    <property type="project" value="TreeGrafter"/>
</dbReference>
<keyword evidence="6 9" id="KW-1133">Transmembrane helix</keyword>
<evidence type="ECO:0000313" key="10">
    <source>
        <dbReference type="EMBL" id="KIR38878.1"/>
    </source>
</evidence>
<dbReference type="PANTHER" id="PTHR12263:SF0">
    <property type="entry name" value="V-TYPE PROTON ATPASE SUBUNIT"/>
    <property type="match status" value="1"/>
</dbReference>
<keyword evidence="11" id="KW-1185">Reference proteome</keyword>
<evidence type="ECO:0000256" key="6">
    <source>
        <dbReference type="ARBA" id="ARBA00022989"/>
    </source>
</evidence>
<dbReference type="Pfam" id="PF05493">
    <property type="entry name" value="ATP_synt_H"/>
    <property type="match status" value="1"/>
</dbReference>
<keyword evidence="5" id="KW-0375">Hydrogen ion transport</keyword>
<dbReference type="InterPro" id="IPR008389">
    <property type="entry name" value="ATPase_V0-cplx_e1/e2_su"/>
</dbReference>
<keyword evidence="4 9" id="KW-0812">Transmembrane</keyword>
<evidence type="ECO:0000256" key="5">
    <source>
        <dbReference type="ARBA" id="ARBA00022781"/>
    </source>
</evidence>
<organism evidence="10 11">
    <name type="scientific">Cryptococcus deuterogattii Ram5</name>
    <dbReference type="NCBI Taxonomy" id="1296110"/>
    <lineage>
        <taxon>Eukaryota</taxon>
        <taxon>Fungi</taxon>
        <taxon>Dikarya</taxon>
        <taxon>Basidiomycota</taxon>
        <taxon>Agaricomycotina</taxon>
        <taxon>Tremellomycetes</taxon>
        <taxon>Tremellales</taxon>
        <taxon>Cryptococcaceae</taxon>
        <taxon>Cryptococcus</taxon>
        <taxon>Cryptococcus gattii species complex</taxon>
    </lineage>
</organism>
<dbReference type="OrthoDB" id="1508846at2759"/>
<evidence type="ECO:0000256" key="1">
    <source>
        <dbReference type="ARBA" id="ARBA00004127"/>
    </source>
</evidence>
<dbReference type="GO" id="GO:0046961">
    <property type="term" value="F:proton-transporting ATPase activity, rotational mechanism"/>
    <property type="evidence" value="ECO:0007669"/>
    <property type="project" value="InterPro"/>
</dbReference>
<dbReference type="HOGENOM" id="CLU_170555_1_0_1"/>
<dbReference type="AlphaFoldDB" id="A0A0D0TT59"/>
<comment type="similarity">
    <text evidence="2">Belongs to the V-ATPase e1/e2 subunit family.</text>
</comment>
<evidence type="ECO:0000256" key="3">
    <source>
        <dbReference type="ARBA" id="ARBA00022448"/>
    </source>
</evidence>
<comment type="subcellular location">
    <subcellularLocation>
        <location evidence="1">Endomembrane system</location>
        <topology evidence="1">Multi-pass membrane protein</topology>
    </subcellularLocation>
</comment>
<dbReference type="GO" id="GO:0012505">
    <property type="term" value="C:endomembrane system"/>
    <property type="evidence" value="ECO:0007669"/>
    <property type="project" value="UniProtKB-SubCell"/>
</dbReference>
<feature type="transmembrane region" description="Helical" evidence="9">
    <location>
        <begin position="6"/>
        <end position="24"/>
    </location>
</feature>
<evidence type="ECO:0000256" key="7">
    <source>
        <dbReference type="ARBA" id="ARBA00023065"/>
    </source>
</evidence>
<proteinExistence type="inferred from homology"/>
<dbReference type="GO" id="GO:0000220">
    <property type="term" value="C:vacuolar proton-transporting V-type ATPase, V0 domain"/>
    <property type="evidence" value="ECO:0007669"/>
    <property type="project" value="TreeGrafter"/>
</dbReference>
<dbReference type="EMBL" id="KN847908">
    <property type="protein sequence ID" value="KIR38878.1"/>
    <property type="molecule type" value="Genomic_DNA"/>
</dbReference>
<evidence type="ECO:0000256" key="2">
    <source>
        <dbReference type="ARBA" id="ARBA00008328"/>
    </source>
</evidence>
<keyword evidence="8 9" id="KW-0472">Membrane</keyword>
<dbReference type="Proteomes" id="UP000053392">
    <property type="component" value="Unassembled WGS sequence"/>
</dbReference>
<accession>A0A0D0TT59</accession>
<dbReference type="PANTHER" id="PTHR12263">
    <property type="entry name" value="VACUOLAR ATP SYNTHASE SUBUNIT H"/>
    <property type="match status" value="1"/>
</dbReference>
<evidence type="ECO:0000256" key="8">
    <source>
        <dbReference type="ARBA" id="ARBA00023136"/>
    </source>
</evidence>
<sequence length="71" mass="8124">MSFFHVVFVAFVIAAIGAAGWFITPKGKNQTLLRTSLLLTLACCYLMWAITYLCQLHPLITPRRSDLRMEY</sequence>
<reference evidence="10 11" key="1">
    <citation type="submission" date="2015-01" db="EMBL/GenBank/DDBJ databases">
        <title>The Genome Sequence of Cryptococcus gattii Ram5.</title>
        <authorList>
            <consortium name="The Broad Institute Genomics Platform"/>
            <person name="Cuomo C."/>
            <person name="Litvintseva A."/>
            <person name="Chen Y."/>
            <person name="Heitman J."/>
            <person name="Sun S."/>
            <person name="Springer D."/>
            <person name="Dromer F."/>
            <person name="Young S."/>
            <person name="Zeng Q."/>
            <person name="Gargeya S."/>
            <person name="Abouelleil A."/>
            <person name="Alvarado L."/>
            <person name="Chapman S.B."/>
            <person name="Gainer-Dewar J."/>
            <person name="Goldberg J."/>
            <person name="Griggs A."/>
            <person name="Gujja S."/>
            <person name="Hansen M."/>
            <person name="Howarth C."/>
            <person name="Imamovic A."/>
            <person name="Larimer J."/>
            <person name="Murphy C."/>
            <person name="Naylor J."/>
            <person name="Pearson M."/>
            <person name="Priest M."/>
            <person name="Roberts A."/>
            <person name="Saif S."/>
            <person name="Shea T."/>
            <person name="Sykes S."/>
            <person name="Wortman J."/>
            <person name="Nusbaum C."/>
            <person name="Birren B."/>
        </authorList>
    </citation>
    <scope>NUCLEOTIDE SEQUENCE [LARGE SCALE GENOMIC DNA]</scope>
    <source>
        <strain evidence="10 11">Ram5</strain>
    </source>
</reference>